<comment type="caution">
    <text evidence="3">The sequence shown here is derived from an EMBL/GenBank/DDBJ whole genome shotgun (WGS) entry which is preliminary data.</text>
</comment>
<dbReference type="OrthoDB" id="424698at2759"/>
<evidence type="ECO:0000256" key="2">
    <source>
        <dbReference type="SAM" id="MobiDB-lite"/>
    </source>
</evidence>
<keyword evidence="4" id="KW-1185">Reference proteome</keyword>
<accession>A0A1Q9CRG2</accession>
<dbReference type="Proteomes" id="UP000186817">
    <property type="component" value="Unassembled WGS sequence"/>
</dbReference>
<evidence type="ECO:0000313" key="4">
    <source>
        <dbReference type="Proteomes" id="UP000186817"/>
    </source>
</evidence>
<dbReference type="AlphaFoldDB" id="A0A1Q9CRG2"/>
<feature type="region of interest" description="Disordered" evidence="2">
    <location>
        <begin position="1"/>
        <end position="24"/>
    </location>
</feature>
<keyword evidence="1" id="KW-0175">Coiled coil</keyword>
<sequence length="231" mass="24404">MEEEASSAPEAAGEGLRVSDHPPSANADFNWDGYASYDSLATVAAAYDRMAPLGRVQAIFESQQKDLNAVWDDMRDKVCGSLMPGGPQQAAAGSAVPTSCANSACSSRTPAPEAPAATAQGDLTEAGHMREHACWLWSRLGSSLMTLADRNAWLEDENKRLRQELEDLSHSIKKAEQALSSSGLGESKFTPLAQHGYAYLDSTAFALHARANLHIVTGLGVSGLVGEAADA</sequence>
<evidence type="ECO:0000256" key="1">
    <source>
        <dbReference type="SAM" id="Coils"/>
    </source>
</evidence>
<feature type="compositionally biased region" description="Low complexity" evidence="2">
    <location>
        <begin position="1"/>
        <end position="15"/>
    </location>
</feature>
<feature type="coiled-coil region" evidence="1">
    <location>
        <begin position="144"/>
        <end position="178"/>
    </location>
</feature>
<proteinExistence type="predicted"/>
<name>A0A1Q9CRG2_SYMMI</name>
<organism evidence="3 4">
    <name type="scientific">Symbiodinium microadriaticum</name>
    <name type="common">Dinoflagellate</name>
    <name type="synonym">Zooxanthella microadriatica</name>
    <dbReference type="NCBI Taxonomy" id="2951"/>
    <lineage>
        <taxon>Eukaryota</taxon>
        <taxon>Sar</taxon>
        <taxon>Alveolata</taxon>
        <taxon>Dinophyceae</taxon>
        <taxon>Suessiales</taxon>
        <taxon>Symbiodiniaceae</taxon>
        <taxon>Symbiodinium</taxon>
    </lineage>
</organism>
<protein>
    <submittedName>
        <fullName evidence="3">Uncharacterized protein</fullName>
    </submittedName>
</protein>
<evidence type="ECO:0000313" key="3">
    <source>
        <dbReference type="EMBL" id="OLP85513.1"/>
    </source>
</evidence>
<dbReference type="EMBL" id="LSRX01000973">
    <property type="protein sequence ID" value="OLP85513.1"/>
    <property type="molecule type" value="Genomic_DNA"/>
</dbReference>
<gene>
    <name evidence="3" type="ORF">AK812_SmicGene33493</name>
</gene>
<reference evidence="3 4" key="1">
    <citation type="submission" date="2016-02" db="EMBL/GenBank/DDBJ databases">
        <title>Genome analysis of coral dinoflagellate symbionts highlights evolutionary adaptations to a symbiotic lifestyle.</title>
        <authorList>
            <person name="Aranda M."/>
            <person name="Li Y."/>
            <person name="Liew Y.J."/>
            <person name="Baumgarten S."/>
            <person name="Simakov O."/>
            <person name="Wilson M."/>
            <person name="Piel J."/>
            <person name="Ashoor H."/>
            <person name="Bougouffa S."/>
            <person name="Bajic V.B."/>
            <person name="Ryu T."/>
            <person name="Ravasi T."/>
            <person name="Bayer T."/>
            <person name="Micklem G."/>
            <person name="Kim H."/>
            <person name="Bhak J."/>
            <person name="Lajeunesse T.C."/>
            <person name="Voolstra C.R."/>
        </authorList>
    </citation>
    <scope>NUCLEOTIDE SEQUENCE [LARGE SCALE GENOMIC DNA]</scope>
    <source>
        <strain evidence="3 4">CCMP2467</strain>
    </source>
</reference>